<evidence type="ECO:0000256" key="1">
    <source>
        <dbReference type="ARBA" id="ARBA00022614"/>
    </source>
</evidence>
<dbReference type="InterPro" id="IPR013783">
    <property type="entry name" value="Ig-like_fold"/>
</dbReference>
<keyword evidence="4" id="KW-0812">Transmembrane</keyword>
<dbReference type="PANTHER" id="PTHR24366">
    <property type="entry name" value="IG(IMMUNOGLOBULIN) AND LRR(LEUCINE RICH REPEAT) DOMAINS"/>
    <property type="match status" value="1"/>
</dbReference>
<dbReference type="PANTHER" id="PTHR24366:SF96">
    <property type="entry name" value="LEUCINE RICH REPEAT CONTAINING 53"/>
    <property type="match status" value="1"/>
</dbReference>
<dbReference type="InterPro" id="IPR001611">
    <property type="entry name" value="Leu-rich_rpt"/>
</dbReference>
<feature type="compositionally biased region" description="Pro residues" evidence="3">
    <location>
        <begin position="520"/>
        <end position="529"/>
    </location>
</feature>
<dbReference type="SUPFAM" id="SSF48726">
    <property type="entry name" value="Immunoglobulin"/>
    <property type="match status" value="1"/>
</dbReference>
<keyword evidence="2" id="KW-0677">Repeat</keyword>
<feature type="region of interest" description="Disordered" evidence="3">
    <location>
        <begin position="509"/>
        <end position="558"/>
    </location>
</feature>
<reference evidence="6" key="1">
    <citation type="journal article" date="2019" name="bioRxiv">
        <title>The Genome of the Zebra Mussel, Dreissena polymorpha: A Resource for Invasive Species Research.</title>
        <authorList>
            <person name="McCartney M.A."/>
            <person name="Auch B."/>
            <person name="Kono T."/>
            <person name="Mallez S."/>
            <person name="Zhang Y."/>
            <person name="Obille A."/>
            <person name="Becker A."/>
            <person name="Abrahante J.E."/>
            <person name="Garbe J."/>
            <person name="Badalamenti J.P."/>
            <person name="Herman A."/>
            <person name="Mangelson H."/>
            <person name="Liachko I."/>
            <person name="Sullivan S."/>
            <person name="Sone E.D."/>
            <person name="Koren S."/>
            <person name="Silverstein K.A.T."/>
            <person name="Beckman K.B."/>
            <person name="Gohl D.M."/>
        </authorList>
    </citation>
    <scope>NUCLEOTIDE SEQUENCE</scope>
    <source>
        <strain evidence="6">Duluth1</strain>
        <tissue evidence="6">Whole animal</tissue>
    </source>
</reference>
<evidence type="ECO:0000313" key="7">
    <source>
        <dbReference type="Proteomes" id="UP000828390"/>
    </source>
</evidence>
<sequence>MGISLTLLALACVLRLSLAVYVQQSTSGPDGHHVKACPQGCQCFHDDMTATCAFKSSASYKLDTLSPWKLLELSIHSNTLSGSDDSSLYDLLFKGVSVTDNNVKRIFSKLQTLEVKNIPLKKISENDLVHFPNLKELTLSGNKIKYIEPKAFRWLGSLLQLNLDGNELAELPQALFQGLNSLKSLKLNKNSLRNLQSSNFNGLHNLETLNVNSNMLQQVENFLLGLNISSLRSLDMSNNLLSYITNNSSYLLSNFASVDISRNKFQCTCALQTLIEVYHRNQTVFKGETTCAGPAEVMGFKFRDLNVSTLPCRGATVESISQHAEVLYQSDFSLDCQVSGDLPRVVYWITPWGDMFTHDSSKVMFPGKYDHMVSNAVYSKLNVILTSEVFIDSNNSLHIHAFRGYFSGEHICVAENLVGSSNMSVSLAIRLELKAVYISSVFIGAYTSGAILGLGTIIGLLRLFVHKYCHSQGCNCCCCSHDELDVVSKHKTDNGDIEVTYAHNESIGYIDDDEDESPSPSDPGSPPEVPVNSPNVRGSPSKCQTPGETEEQEKGSQDIWSQLDEVRSRLKYGAGKKIEKVRSHVRSITDTGSLKIREIKDAGSMKIQSIKETSSHAAHVARKTVVSGMEQVKYSVQSMKEFCGTGDMGPGTISMVSVSTDVDTTETVKIVRSHTFV</sequence>
<dbReference type="OrthoDB" id="5954366at2759"/>
<feature type="transmembrane region" description="Helical" evidence="4">
    <location>
        <begin position="436"/>
        <end position="461"/>
    </location>
</feature>
<dbReference type="SMART" id="SM00369">
    <property type="entry name" value="LRR_TYP"/>
    <property type="match status" value="5"/>
</dbReference>
<dbReference type="SUPFAM" id="SSF52058">
    <property type="entry name" value="L domain-like"/>
    <property type="match status" value="1"/>
</dbReference>
<organism evidence="6 7">
    <name type="scientific">Dreissena polymorpha</name>
    <name type="common">Zebra mussel</name>
    <name type="synonym">Mytilus polymorpha</name>
    <dbReference type="NCBI Taxonomy" id="45954"/>
    <lineage>
        <taxon>Eukaryota</taxon>
        <taxon>Metazoa</taxon>
        <taxon>Spiralia</taxon>
        <taxon>Lophotrochozoa</taxon>
        <taxon>Mollusca</taxon>
        <taxon>Bivalvia</taxon>
        <taxon>Autobranchia</taxon>
        <taxon>Heteroconchia</taxon>
        <taxon>Euheterodonta</taxon>
        <taxon>Imparidentia</taxon>
        <taxon>Neoheterodontei</taxon>
        <taxon>Myida</taxon>
        <taxon>Dreissenoidea</taxon>
        <taxon>Dreissenidae</taxon>
        <taxon>Dreissena</taxon>
    </lineage>
</organism>
<evidence type="ECO:0000256" key="3">
    <source>
        <dbReference type="SAM" id="MobiDB-lite"/>
    </source>
</evidence>
<dbReference type="Gene3D" id="2.60.40.10">
    <property type="entry name" value="Immunoglobulins"/>
    <property type="match status" value="1"/>
</dbReference>
<keyword evidence="5" id="KW-0732">Signal</keyword>
<keyword evidence="1" id="KW-0433">Leucine-rich repeat</keyword>
<feature type="chain" id="PRO_5038911980" description="Ig-like domain-containing protein" evidence="5">
    <location>
        <begin position="20"/>
        <end position="677"/>
    </location>
</feature>
<name>A0A9D4JW21_DREPO</name>
<dbReference type="SMART" id="SM00365">
    <property type="entry name" value="LRR_SD22"/>
    <property type="match status" value="3"/>
</dbReference>
<dbReference type="EMBL" id="JAIWYP010000005">
    <property type="protein sequence ID" value="KAH3822457.1"/>
    <property type="molecule type" value="Genomic_DNA"/>
</dbReference>
<dbReference type="Pfam" id="PF13855">
    <property type="entry name" value="LRR_8"/>
    <property type="match status" value="1"/>
</dbReference>
<dbReference type="Gene3D" id="3.80.10.10">
    <property type="entry name" value="Ribonuclease Inhibitor"/>
    <property type="match status" value="1"/>
</dbReference>
<dbReference type="AlphaFoldDB" id="A0A9D4JW21"/>
<reference evidence="6" key="2">
    <citation type="submission" date="2020-11" db="EMBL/GenBank/DDBJ databases">
        <authorList>
            <person name="McCartney M.A."/>
            <person name="Auch B."/>
            <person name="Kono T."/>
            <person name="Mallez S."/>
            <person name="Becker A."/>
            <person name="Gohl D.M."/>
            <person name="Silverstein K.A.T."/>
            <person name="Koren S."/>
            <person name="Bechman K.B."/>
            <person name="Herman A."/>
            <person name="Abrahante J.E."/>
            <person name="Garbe J."/>
        </authorList>
    </citation>
    <scope>NUCLEOTIDE SEQUENCE</scope>
    <source>
        <strain evidence="6">Duluth1</strain>
        <tissue evidence="6">Whole animal</tissue>
    </source>
</reference>
<gene>
    <name evidence="6" type="ORF">DPMN_124235</name>
</gene>
<dbReference type="Proteomes" id="UP000828390">
    <property type="component" value="Unassembled WGS sequence"/>
</dbReference>
<evidence type="ECO:0000313" key="6">
    <source>
        <dbReference type="EMBL" id="KAH3822457.1"/>
    </source>
</evidence>
<evidence type="ECO:0000256" key="4">
    <source>
        <dbReference type="SAM" id="Phobius"/>
    </source>
</evidence>
<comment type="caution">
    <text evidence="6">The sequence shown here is derived from an EMBL/GenBank/DDBJ whole genome shotgun (WGS) entry which is preliminary data.</text>
</comment>
<evidence type="ECO:0008006" key="8">
    <source>
        <dbReference type="Google" id="ProtNLM"/>
    </source>
</evidence>
<accession>A0A9D4JW21</accession>
<dbReference type="InterPro" id="IPR003591">
    <property type="entry name" value="Leu-rich_rpt_typical-subtyp"/>
</dbReference>
<feature type="signal peptide" evidence="5">
    <location>
        <begin position="1"/>
        <end position="19"/>
    </location>
</feature>
<dbReference type="PROSITE" id="PS51450">
    <property type="entry name" value="LRR"/>
    <property type="match status" value="2"/>
</dbReference>
<proteinExistence type="predicted"/>
<dbReference type="InterPro" id="IPR036179">
    <property type="entry name" value="Ig-like_dom_sf"/>
</dbReference>
<keyword evidence="4" id="KW-1133">Transmembrane helix</keyword>
<keyword evidence="4" id="KW-0472">Membrane</keyword>
<evidence type="ECO:0000256" key="5">
    <source>
        <dbReference type="SAM" id="SignalP"/>
    </source>
</evidence>
<protein>
    <recommendedName>
        <fullName evidence="8">Ig-like domain-containing protein</fullName>
    </recommendedName>
</protein>
<keyword evidence="7" id="KW-1185">Reference proteome</keyword>
<evidence type="ECO:0000256" key="2">
    <source>
        <dbReference type="ARBA" id="ARBA00022737"/>
    </source>
</evidence>
<dbReference type="InterPro" id="IPR032675">
    <property type="entry name" value="LRR_dom_sf"/>
</dbReference>